<dbReference type="InterPro" id="IPR035895">
    <property type="entry name" value="HPr-like_sf"/>
</dbReference>
<dbReference type="PRINTS" id="PR00107">
    <property type="entry name" value="PHOSPHOCPHPR"/>
</dbReference>
<reference evidence="6" key="1">
    <citation type="journal article" date="2023" name="Front. Microbiol.">
        <title>Ralstonia chuxiongensis sp. nov., Ralstonia mojiangensis sp. nov., and Ralstonia soli sp. nov., isolated from tobacco fields, are three novel species in the family Burkholderiaceae.</title>
        <authorList>
            <person name="Lu C.H."/>
            <person name="Zhang Y.Y."/>
            <person name="Jiang N."/>
            <person name="Chen W."/>
            <person name="Shao X."/>
            <person name="Zhao Z.M."/>
            <person name="Lu W.L."/>
            <person name="Hu X."/>
            <person name="Xi Y.X."/>
            <person name="Zou S.Y."/>
            <person name="Wei Q.J."/>
            <person name="Lin Z.L."/>
            <person name="Gong L."/>
            <person name="Gai X.T."/>
            <person name="Zhang L.Q."/>
            <person name="Li J.Y."/>
            <person name="Jin Y."/>
            <person name="Xia Z.Y."/>
        </authorList>
    </citation>
    <scope>NUCLEOTIDE SEQUENCE</scope>
    <source>
        <strain evidence="6">22TCCZM01-4</strain>
    </source>
</reference>
<dbReference type="PANTHER" id="PTHR33705:SF2">
    <property type="entry name" value="PHOSPHOCARRIER PROTEIN NPR"/>
    <property type="match status" value="1"/>
</dbReference>
<evidence type="ECO:0000256" key="3">
    <source>
        <dbReference type="ARBA" id="ARBA00022490"/>
    </source>
</evidence>
<name>A0AAE3LBU5_9RALS</name>
<comment type="similarity">
    <text evidence="2">Belongs to the HPr family.</text>
</comment>
<protein>
    <submittedName>
        <fullName evidence="6">HPr family phosphocarrier protein</fullName>
    </submittedName>
</protein>
<dbReference type="EMBL" id="JAOCQJ010000003">
    <property type="protein sequence ID" value="MCT7317208.1"/>
    <property type="molecule type" value="Genomic_DNA"/>
</dbReference>
<reference evidence="6" key="2">
    <citation type="submission" date="2023-02" db="EMBL/GenBank/DDBJ databases">
        <authorList>
            <person name="Lu C.-H."/>
        </authorList>
    </citation>
    <scope>NUCLEOTIDE SEQUENCE</scope>
    <source>
        <strain evidence="6">22TCCZM01-4</strain>
    </source>
</reference>
<dbReference type="NCBIfam" id="TIGR01003">
    <property type="entry name" value="PTS_HPr_family"/>
    <property type="match status" value="1"/>
</dbReference>
<comment type="caution">
    <text evidence="6">The sequence shown here is derived from an EMBL/GenBank/DDBJ whole genome shotgun (WGS) entry which is preliminary data.</text>
</comment>
<dbReference type="GO" id="GO:0005737">
    <property type="term" value="C:cytoplasm"/>
    <property type="evidence" value="ECO:0007669"/>
    <property type="project" value="UniProtKB-SubCell"/>
</dbReference>
<proteinExistence type="inferred from homology"/>
<dbReference type="PROSITE" id="PS51350">
    <property type="entry name" value="PTS_HPR_DOM"/>
    <property type="match status" value="1"/>
</dbReference>
<dbReference type="GO" id="GO:0009401">
    <property type="term" value="P:phosphoenolpyruvate-dependent sugar phosphotransferase system"/>
    <property type="evidence" value="ECO:0007669"/>
    <property type="project" value="UniProtKB-KW"/>
</dbReference>
<dbReference type="Proteomes" id="UP001164374">
    <property type="component" value="Unassembled WGS sequence"/>
</dbReference>
<dbReference type="RefSeq" id="WP_260799924.1">
    <property type="nucleotide sequence ID" value="NZ_JAOCQJ010000003.1"/>
</dbReference>
<gene>
    <name evidence="6" type="ORF">N5I87_14465</name>
</gene>
<evidence type="ECO:0000313" key="6">
    <source>
        <dbReference type="EMBL" id="MCT7317208.1"/>
    </source>
</evidence>
<accession>A0AAE3LBU5</accession>
<keyword evidence="4" id="KW-0598">Phosphotransferase system</keyword>
<evidence type="ECO:0000256" key="2">
    <source>
        <dbReference type="ARBA" id="ARBA00010736"/>
    </source>
</evidence>
<dbReference type="Pfam" id="PF00381">
    <property type="entry name" value="PTS-HPr"/>
    <property type="match status" value="1"/>
</dbReference>
<feature type="domain" description="HPr" evidence="5">
    <location>
        <begin position="26"/>
        <end position="108"/>
    </location>
</feature>
<dbReference type="AlphaFoldDB" id="A0AAE3LBU5"/>
<keyword evidence="3" id="KW-0963">Cytoplasm</keyword>
<sequence>MLRPQFAVQPGDREPVWNSPFFEDAVVEATIEMTCRVGLQGSGSARLVHAASQFDCDILLVCNERTANAKNVMEVMRLPARAGAKVMIQAVGRDDAAAVKVIAALLSA</sequence>
<dbReference type="InterPro" id="IPR000032">
    <property type="entry name" value="HPr-like"/>
</dbReference>
<evidence type="ECO:0000256" key="4">
    <source>
        <dbReference type="ARBA" id="ARBA00022683"/>
    </source>
</evidence>
<dbReference type="Gene3D" id="3.30.1340.10">
    <property type="entry name" value="HPr-like"/>
    <property type="match status" value="1"/>
</dbReference>
<dbReference type="PANTHER" id="PTHR33705">
    <property type="entry name" value="PHOSPHOCARRIER PROTEIN HPR"/>
    <property type="match status" value="1"/>
</dbReference>
<dbReference type="InterPro" id="IPR050399">
    <property type="entry name" value="HPr"/>
</dbReference>
<evidence type="ECO:0000256" key="1">
    <source>
        <dbReference type="ARBA" id="ARBA00004496"/>
    </source>
</evidence>
<comment type="subcellular location">
    <subcellularLocation>
        <location evidence="1">Cytoplasm</location>
    </subcellularLocation>
</comment>
<evidence type="ECO:0000313" key="7">
    <source>
        <dbReference type="Proteomes" id="UP001164374"/>
    </source>
</evidence>
<organism evidence="6 7">
    <name type="scientific">Ralstonia mojiangensis</name>
    <dbReference type="NCBI Taxonomy" id="2953895"/>
    <lineage>
        <taxon>Bacteria</taxon>
        <taxon>Pseudomonadati</taxon>
        <taxon>Pseudomonadota</taxon>
        <taxon>Betaproteobacteria</taxon>
        <taxon>Burkholderiales</taxon>
        <taxon>Burkholderiaceae</taxon>
        <taxon>Ralstonia</taxon>
    </lineage>
</organism>
<dbReference type="SUPFAM" id="SSF55594">
    <property type="entry name" value="HPr-like"/>
    <property type="match status" value="1"/>
</dbReference>
<evidence type="ECO:0000259" key="5">
    <source>
        <dbReference type="PROSITE" id="PS51350"/>
    </source>
</evidence>